<protein>
    <submittedName>
        <fullName evidence="1">TMV resistance protein N-like</fullName>
    </submittedName>
</protein>
<reference evidence="1 2" key="1">
    <citation type="journal article" date="2018" name="Front. Plant Sci.">
        <title>Red Clover (Trifolium pratense) and Zigzag Clover (T. medium) - A Picture of Genomic Similarities and Differences.</title>
        <authorList>
            <person name="Dluhosova J."/>
            <person name="Istvanek J."/>
            <person name="Nedelnik J."/>
            <person name="Repkova J."/>
        </authorList>
    </citation>
    <scope>NUCLEOTIDE SEQUENCE [LARGE SCALE GENOMIC DNA]</scope>
    <source>
        <strain evidence="2">cv. 10/8</strain>
        <tissue evidence="1">Leaf</tissue>
    </source>
</reference>
<organism evidence="1 2">
    <name type="scientific">Trifolium medium</name>
    <dbReference type="NCBI Taxonomy" id="97028"/>
    <lineage>
        <taxon>Eukaryota</taxon>
        <taxon>Viridiplantae</taxon>
        <taxon>Streptophyta</taxon>
        <taxon>Embryophyta</taxon>
        <taxon>Tracheophyta</taxon>
        <taxon>Spermatophyta</taxon>
        <taxon>Magnoliopsida</taxon>
        <taxon>eudicotyledons</taxon>
        <taxon>Gunneridae</taxon>
        <taxon>Pentapetalae</taxon>
        <taxon>rosids</taxon>
        <taxon>fabids</taxon>
        <taxon>Fabales</taxon>
        <taxon>Fabaceae</taxon>
        <taxon>Papilionoideae</taxon>
        <taxon>50 kb inversion clade</taxon>
        <taxon>NPAAA clade</taxon>
        <taxon>Hologalegina</taxon>
        <taxon>IRL clade</taxon>
        <taxon>Trifolieae</taxon>
        <taxon>Trifolium</taxon>
    </lineage>
</organism>
<dbReference type="InterPro" id="IPR032675">
    <property type="entry name" value="LRR_dom_sf"/>
</dbReference>
<dbReference type="EMBL" id="LXQA010062512">
    <property type="protein sequence ID" value="MCI06637.1"/>
    <property type="molecule type" value="Genomic_DNA"/>
</dbReference>
<comment type="caution">
    <text evidence="1">The sequence shown here is derived from an EMBL/GenBank/DDBJ whole genome shotgun (WGS) entry which is preliminary data.</text>
</comment>
<dbReference type="Pfam" id="PF00560">
    <property type="entry name" value="LRR_1"/>
    <property type="match status" value="1"/>
</dbReference>
<dbReference type="Gene3D" id="3.80.10.10">
    <property type="entry name" value="Ribonuclease Inhibitor"/>
    <property type="match status" value="1"/>
</dbReference>
<dbReference type="PANTHER" id="PTHR47186:SF63">
    <property type="entry name" value="C-JID DOMAIN-CONTAINING PROTEIN"/>
    <property type="match status" value="1"/>
</dbReference>
<keyword evidence="2" id="KW-1185">Reference proteome</keyword>
<proteinExistence type="predicted"/>
<dbReference type="SUPFAM" id="SSF52058">
    <property type="entry name" value="L domain-like"/>
    <property type="match status" value="1"/>
</dbReference>
<evidence type="ECO:0000313" key="1">
    <source>
        <dbReference type="EMBL" id="MCI06637.1"/>
    </source>
</evidence>
<dbReference type="PANTHER" id="PTHR47186">
    <property type="entry name" value="LEUCINE-RICH REPEAT-CONTAINING PROTEIN 57"/>
    <property type="match status" value="1"/>
</dbReference>
<dbReference type="AlphaFoldDB" id="A0A392P3S8"/>
<feature type="non-terminal residue" evidence="1">
    <location>
        <position position="141"/>
    </location>
</feature>
<sequence length="141" mass="15919">MENLMLFVLDKTAIKQLPSSLDRLVGLEELSLQMCVSLVIIPSSIGNLSKLCKLNLTCCESLETFPSSIFKLKLTKLDLHGCSMLKTFPEVLEPSETFVHINLTKTAIKELPSSLENLFNQNPQKHWLLVIIEGTFTTRKR</sequence>
<evidence type="ECO:0000313" key="2">
    <source>
        <dbReference type="Proteomes" id="UP000265520"/>
    </source>
</evidence>
<dbReference type="Proteomes" id="UP000265520">
    <property type="component" value="Unassembled WGS sequence"/>
</dbReference>
<dbReference type="InterPro" id="IPR001611">
    <property type="entry name" value="Leu-rich_rpt"/>
</dbReference>
<accession>A0A392P3S8</accession>
<name>A0A392P3S8_9FABA</name>